<reference evidence="1" key="1">
    <citation type="submission" date="2023-05" db="EMBL/GenBank/DDBJ databases">
        <title>Streptantibioticus silvisoli sp. nov., acidotolerant actinomycetes 1 from pine litter.</title>
        <authorList>
            <person name="Swiecimska M."/>
            <person name="Golinska P."/>
            <person name="Sangal V."/>
            <person name="Wachnowicz B."/>
            <person name="Goodfellow M."/>
        </authorList>
    </citation>
    <scope>NUCLEOTIDE SEQUENCE</scope>
    <source>
        <strain evidence="1">SL13</strain>
    </source>
</reference>
<accession>A0AA90K8T6</accession>
<gene>
    <name evidence="1" type="ORF">POF50_011055</name>
</gene>
<dbReference type="EMBL" id="JABXJJ020000012">
    <property type="protein sequence ID" value="MDI5969867.1"/>
    <property type="molecule type" value="Genomic_DNA"/>
</dbReference>
<organism evidence="1">
    <name type="scientific">Streptantibioticus silvisoli</name>
    <dbReference type="NCBI Taxonomy" id="2705255"/>
    <lineage>
        <taxon>Bacteria</taxon>
        <taxon>Bacillati</taxon>
        <taxon>Actinomycetota</taxon>
        <taxon>Actinomycetes</taxon>
        <taxon>Kitasatosporales</taxon>
        <taxon>Streptomycetaceae</taxon>
        <taxon>Streptantibioticus</taxon>
    </lineage>
</organism>
<proteinExistence type="predicted"/>
<sequence length="160" mass="17910">MNDACRELLLDVVARVERAVRERDCPAVVKLDGDRAVIMEEYDYLRDDETAAAFEHRAAEQAVAIAVERFVFAVPQVWLITEEGVSSRAVSNLPLREGEHEVITWMSYDAGDGVDYGLVPVGRRPNGEPIFGDPEVFEVPVQARDVMPGRTLLRLLVSDR</sequence>
<evidence type="ECO:0000313" key="1">
    <source>
        <dbReference type="EMBL" id="MDI5969867.1"/>
    </source>
</evidence>
<comment type="caution">
    <text evidence="1">The sequence shown here is derived from an EMBL/GenBank/DDBJ whole genome shotgun (WGS) entry which is preliminary data.</text>
</comment>
<dbReference type="AlphaFoldDB" id="A0AA90K8T6"/>
<name>A0AA90K8T6_9ACTN</name>
<protein>
    <submittedName>
        <fullName evidence="1">Uncharacterized protein</fullName>
    </submittedName>
</protein>
<dbReference type="RefSeq" id="WP_271316353.1">
    <property type="nucleotide sequence ID" value="NZ_JABXJJ020000012.1"/>
</dbReference>